<keyword evidence="6 13" id="KW-0812">Transmembrane</keyword>
<evidence type="ECO:0000256" key="4">
    <source>
        <dbReference type="ARBA" id="ARBA00022475"/>
    </source>
</evidence>
<dbReference type="EMBL" id="CP035631">
    <property type="protein sequence ID" value="WFF40695.1"/>
    <property type="molecule type" value="Genomic_DNA"/>
</dbReference>
<evidence type="ECO:0000256" key="11">
    <source>
        <dbReference type="ARBA" id="ARBA00023136"/>
    </source>
</evidence>
<comment type="cofactor">
    <cofactor evidence="1">
        <name>heme b</name>
        <dbReference type="ChEBI" id="CHEBI:60344"/>
    </cofactor>
</comment>
<evidence type="ECO:0000256" key="1">
    <source>
        <dbReference type="ARBA" id="ARBA00001970"/>
    </source>
</evidence>
<protein>
    <submittedName>
        <fullName evidence="15">Cytochrome b</fullName>
    </submittedName>
</protein>
<sequence>MTRQGTFAMLQDSPQVYGSATRFLHWVVAALVIVQLSSVFLHEVWDGNAFSQMILPWHTSIGVSVLALMAIRTLWALSQLGHRPVHDGSLQRMAVWAHVLMYALLIMMPLSGVLMTWGSGYGVHAFGSVLIPGADVPWAAALGMVHEPIAWLITLMILGHVAMAMHHHFGRRDDTLKRMVGRPADPQ</sequence>
<evidence type="ECO:0000313" key="15">
    <source>
        <dbReference type="EMBL" id="WFF40695.1"/>
    </source>
</evidence>
<name>A0ABY8FFA5_9GAMM</name>
<evidence type="ECO:0000256" key="9">
    <source>
        <dbReference type="ARBA" id="ARBA00022989"/>
    </source>
</evidence>
<evidence type="ECO:0000256" key="3">
    <source>
        <dbReference type="ARBA" id="ARBA00022448"/>
    </source>
</evidence>
<evidence type="ECO:0000256" key="12">
    <source>
        <dbReference type="ARBA" id="ARBA00037975"/>
    </source>
</evidence>
<comment type="similarity">
    <text evidence="12">Belongs to the cytochrome b561 family.</text>
</comment>
<keyword evidence="7" id="KW-0479">Metal-binding</keyword>
<dbReference type="PANTHER" id="PTHR30529">
    <property type="entry name" value="CYTOCHROME B561"/>
    <property type="match status" value="1"/>
</dbReference>
<organism evidence="15 16">
    <name type="scientific">Salinicola endophyticus</name>
    <dbReference type="NCBI Taxonomy" id="1949083"/>
    <lineage>
        <taxon>Bacteria</taxon>
        <taxon>Pseudomonadati</taxon>
        <taxon>Pseudomonadota</taxon>
        <taxon>Gammaproteobacteria</taxon>
        <taxon>Oceanospirillales</taxon>
        <taxon>Halomonadaceae</taxon>
        <taxon>Salinicola</taxon>
    </lineage>
</organism>
<evidence type="ECO:0000256" key="6">
    <source>
        <dbReference type="ARBA" id="ARBA00022692"/>
    </source>
</evidence>
<comment type="subcellular location">
    <subcellularLocation>
        <location evidence="2">Cell membrane</location>
        <topology evidence="2">Multi-pass membrane protein</topology>
    </subcellularLocation>
</comment>
<dbReference type="InterPro" id="IPR011577">
    <property type="entry name" value="Cyt_b561_bac/Ni-Hgenase"/>
</dbReference>
<feature type="domain" description="Cytochrome b561 bacterial/Ni-hydrogenase" evidence="14">
    <location>
        <begin position="16"/>
        <end position="181"/>
    </location>
</feature>
<proteinExistence type="inferred from homology"/>
<dbReference type="InterPro" id="IPR016174">
    <property type="entry name" value="Di-haem_cyt_TM"/>
</dbReference>
<keyword evidence="9 13" id="KW-1133">Transmembrane helix</keyword>
<evidence type="ECO:0000256" key="10">
    <source>
        <dbReference type="ARBA" id="ARBA00023004"/>
    </source>
</evidence>
<dbReference type="Pfam" id="PF01292">
    <property type="entry name" value="Ni_hydr_CYTB"/>
    <property type="match status" value="1"/>
</dbReference>
<keyword evidence="11 13" id="KW-0472">Membrane</keyword>
<feature type="transmembrane region" description="Helical" evidence="13">
    <location>
        <begin position="54"/>
        <end position="75"/>
    </location>
</feature>
<evidence type="ECO:0000313" key="16">
    <source>
        <dbReference type="Proteomes" id="UP001321526"/>
    </source>
</evidence>
<keyword evidence="8" id="KW-0249">Electron transport</keyword>
<dbReference type="Proteomes" id="UP001321526">
    <property type="component" value="Chromosome"/>
</dbReference>
<feature type="transmembrane region" description="Helical" evidence="13">
    <location>
        <begin position="149"/>
        <end position="169"/>
    </location>
</feature>
<evidence type="ECO:0000256" key="5">
    <source>
        <dbReference type="ARBA" id="ARBA00022617"/>
    </source>
</evidence>
<accession>A0ABY8FFA5</accession>
<evidence type="ECO:0000256" key="8">
    <source>
        <dbReference type="ARBA" id="ARBA00022982"/>
    </source>
</evidence>
<evidence type="ECO:0000256" key="7">
    <source>
        <dbReference type="ARBA" id="ARBA00022723"/>
    </source>
</evidence>
<evidence type="ECO:0000259" key="14">
    <source>
        <dbReference type="Pfam" id="PF01292"/>
    </source>
</evidence>
<keyword evidence="16" id="KW-1185">Reference proteome</keyword>
<evidence type="ECO:0000256" key="13">
    <source>
        <dbReference type="SAM" id="Phobius"/>
    </source>
</evidence>
<gene>
    <name evidence="15" type="ORF">EVC62_03820</name>
</gene>
<feature type="transmembrane region" description="Helical" evidence="13">
    <location>
        <begin position="95"/>
        <end position="114"/>
    </location>
</feature>
<feature type="transmembrane region" description="Helical" evidence="13">
    <location>
        <begin position="23"/>
        <end position="42"/>
    </location>
</feature>
<keyword evidence="10" id="KW-0408">Iron</keyword>
<reference evidence="15 16" key="1">
    <citation type="submission" date="2019-01" db="EMBL/GenBank/DDBJ databases">
        <title>Genome sequence of Salinicola endophyticus REST5.</title>
        <authorList>
            <person name="Nascimento F.X."/>
        </authorList>
    </citation>
    <scope>NUCLEOTIDE SEQUENCE [LARGE SCALE GENOMIC DNA]</scope>
    <source>
        <strain evidence="15 16">REST5</strain>
    </source>
</reference>
<dbReference type="PANTHER" id="PTHR30529:SF1">
    <property type="entry name" value="CYTOCHROME B561 HOMOLOG 2"/>
    <property type="match status" value="1"/>
</dbReference>
<dbReference type="InterPro" id="IPR052168">
    <property type="entry name" value="Cytochrome_b561_oxidase"/>
</dbReference>
<keyword evidence="4" id="KW-1003">Cell membrane</keyword>
<keyword evidence="3" id="KW-0813">Transport</keyword>
<dbReference type="SUPFAM" id="SSF81342">
    <property type="entry name" value="Transmembrane di-heme cytochromes"/>
    <property type="match status" value="1"/>
</dbReference>
<keyword evidence="5" id="KW-0349">Heme</keyword>
<evidence type="ECO:0000256" key="2">
    <source>
        <dbReference type="ARBA" id="ARBA00004651"/>
    </source>
</evidence>